<feature type="compositionally biased region" description="Low complexity" evidence="4">
    <location>
        <begin position="43"/>
        <end position="58"/>
    </location>
</feature>
<dbReference type="SMART" id="SM00382">
    <property type="entry name" value="AAA"/>
    <property type="match status" value="1"/>
</dbReference>
<dbReference type="PANTHER" id="PTHR42939:SF1">
    <property type="entry name" value="ABC TRANSPORTER ATP-BINDING PROTEIN ALBC-RELATED"/>
    <property type="match status" value="1"/>
</dbReference>
<keyword evidence="1" id="KW-0813">Transport</keyword>
<dbReference type="PROSITE" id="PS50893">
    <property type="entry name" value="ABC_TRANSPORTER_2"/>
    <property type="match status" value="1"/>
</dbReference>
<dbReference type="InterPro" id="IPR051782">
    <property type="entry name" value="ABC_Transporter_VariousFunc"/>
</dbReference>
<dbReference type="CDD" id="cd03230">
    <property type="entry name" value="ABC_DR_subfamily_A"/>
    <property type="match status" value="1"/>
</dbReference>
<keyword evidence="7" id="KW-1185">Reference proteome</keyword>
<protein>
    <submittedName>
        <fullName evidence="6">ABC transporter ATP-binding protein</fullName>
    </submittedName>
</protein>
<accession>A0ABS9WHA7</accession>
<dbReference type="Pfam" id="PF00005">
    <property type="entry name" value="ABC_tran"/>
    <property type="match status" value="1"/>
</dbReference>
<comment type="caution">
    <text evidence="6">The sequence shown here is derived from an EMBL/GenBank/DDBJ whole genome shotgun (WGS) entry which is preliminary data.</text>
</comment>
<feature type="compositionally biased region" description="Pro residues" evidence="4">
    <location>
        <begin position="30"/>
        <end position="42"/>
    </location>
</feature>
<reference evidence="6" key="1">
    <citation type="submission" date="2021-11" db="EMBL/GenBank/DDBJ databases">
        <title>A Novel Adlercreutzia Species, isolated from a Allomyrina dichotoma larva feces.</title>
        <authorList>
            <person name="Suh M.K."/>
        </authorList>
    </citation>
    <scope>NUCLEOTIDE SEQUENCE</scope>
    <source>
        <strain evidence="6">JBNU-10</strain>
    </source>
</reference>
<dbReference type="PANTHER" id="PTHR42939">
    <property type="entry name" value="ABC TRANSPORTER ATP-BINDING PROTEIN ALBC-RELATED"/>
    <property type="match status" value="1"/>
</dbReference>
<dbReference type="GO" id="GO:0005524">
    <property type="term" value="F:ATP binding"/>
    <property type="evidence" value="ECO:0007669"/>
    <property type="project" value="UniProtKB-KW"/>
</dbReference>
<dbReference type="InterPro" id="IPR003593">
    <property type="entry name" value="AAA+_ATPase"/>
</dbReference>
<name>A0ABS9WHA7_9ACTN</name>
<evidence type="ECO:0000259" key="5">
    <source>
        <dbReference type="PROSITE" id="PS50893"/>
    </source>
</evidence>
<organism evidence="6 7">
    <name type="scientific">Adlercreutzia faecimuris</name>
    <dbReference type="NCBI Taxonomy" id="2897341"/>
    <lineage>
        <taxon>Bacteria</taxon>
        <taxon>Bacillati</taxon>
        <taxon>Actinomycetota</taxon>
        <taxon>Coriobacteriia</taxon>
        <taxon>Eggerthellales</taxon>
        <taxon>Eggerthellaceae</taxon>
        <taxon>Adlercreutzia</taxon>
    </lineage>
</organism>
<proteinExistence type="predicted"/>
<evidence type="ECO:0000256" key="2">
    <source>
        <dbReference type="ARBA" id="ARBA00022741"/>
    </source>
</evidence>
<dbReference type="RefSeq" id="WP_242165280.1">
    <property type="nucleotide sequence ID" value="NZ_JAJMLW010000002.1"/>
</dbReference>
<evidence type="ECO:0000256" key="4">
    <source>
        <dbReference type="SAM" id="MobiDB-lite"/>
    </source>
</evidence>
<evidence type="ECO:0000256" key="3">
    <source>
        <dbReference type="ARBA" id="ARBA00022840"/>
    </source>
</evidence>
<dbReference type="EMBL" id="JAJMLW010000002">
    <property type="protein sequence ID" value="MCI2242245.1"/>
    <property type="molecule type" value="Genomic_DNA"/>
</dbReference>
<dbReference type="InterPro" id="IPR003439">
    <property type="entry name" value="ABC_transporter-like_ATP-bd"/>
</dbReference>
<feature type="domain" description="ABC transporter" evidence="5">
    <location>
        <begin position="83"/>
        <end position="305"/>
    </location>
</feature>
<feature type="compositionally biased region" description="Low complexity" evidence="4">
    <location>
        <begin position="20"/>
        <end position="29"/>
    </location>
</feature>
<evidence type="ECO:0000256" key="1">
    <source>
        <dbReference type="ARBA" id="ARBA00022448"/>
    </source>
</evidence>
<dbReference type="Proteomes" id="UP001430755">
    <property type="component" value="Unassembled WGS sequence"/>
</dbReference>
<gene>
    <name evidence="6" type="ORF">LPT13_07770</name>
</gene>
<keyword evidence="2" id="KW-0547">Nucleotide-binding</keyword>
<sequence length="310" mass="32594">MDQPYDIPSQAPAAAPPAAQPAAPVAAAQPAPPYGAPAPAAAPPAWGAPAGAYAQPQPAWQPPRVAAPPPAAPYPAPGFAPVLACEHLTKSFGARAALADVTFSVPAGRVVGLLGPNGSGKTTLIKLAAGLLTPTSGAVRVAGLEPGTRAKALLSYLPERPYFAPSMRVRDCVAFFADFYADFDQPLAQDMLARLGVPADSPMGTLSKGTKEKVQLVLVMARHAALYLLDEPIGGVDPATRDYILDTIIAQYHRDSTILISTHLIADVEAVLDDFIFLQYGTMVVHAPVAFVREQGYASLDDYFRRAFRC</sequence>
<feature type="region of interest" description="Disordered" evidence="4">
    <location>
        <begin position="1"/>
        <end position="67"/>
    </location>
</feature>
<evidence type="ECO:0000313" key="7">
    <source>
        <dbReference type="Proteomes" id="UP001430755"/>
    </source>
</evidence>
<keyword evidence="3 6" id="KW-0067">ATP-binding</keyword>
<evidence type="ECO:0000313" key="6">
    <source>
        <dbReference type="EMBL" id="MCI2242245.1"/>
    </source>
</evidence>